<organism evidence="7 8">
    <name type="scientific">Oryctes borbonicus</name>
    <dbReference type="NCBI Taxonomy" id="1629725"/>
    <lineage>
        <taxon>Eukaryota</taxon>
        <taxon>Metazoa</taxon>
        <taxon>Ecdysozoa</taxon>
        <taxon>Arthropoda</taxon>
        <taxon>Hexapoda</taxon>
        <taxon>Insecta</taxon>
        <taxon>Pterygota</taxon>
        <taxon>Neoptera</taxon>
        <taxon>Endopterygota</taxon>
        <taxon>Coleoptera</taxon>
        <taxon>Polyphaga</taxon>
        <taxon>Scarabaeiformia</taxon>
        <taxon>Scarabaeidae</taxon>
        <taxon>Dynastinae</taxon>
        <taxon>Oryctes</taxon>
    </lineage>
</organism>
<dbReference type="OrthoDB" id="2687620at2759"/>
<feature type="compositionally biased region" description="Polar residues" evidence="5">
    <location>
        <begin position="576"/>
        <end position="587"/>
    </location>
</feature>
<protein>
    <recommendedName>
        <fullName evidence="1">non-specific serine/threonine protein kinase</fullName>
        <ecNumber evidence="1">2.7.11.1</ecNumber>
    </recommendedName>
</protein>
<dbReference type="PROSITE" id="PS00107">
    <property type="entry name" value="PROTEIN_KINASE_ATP"/>
    <property type="match status" value="1"/>
</dbReference>
<dbReference type="Proteomes" id="UP000051574">
    <property type="component" value="Unassembled WGS sequence"/>
</dbReference>
<feature type="compositionally biased region" description="Basic residues" evidence="5">
    <location>
        <begin position="560"/>
        <end position="575"/>
    </location>
</feature>
<dbReference type="InterPro" id="IPR008271">
    <property type="entry name" value="Ser/Thr_kinase_AS"/>
</dbReference>
<gene>
    <name evidence="7" type="ORF">AMK59_5126</name>
</gene>
<keyword evidence="7" id="KW-0418">Kinase</keyword>
<feature type="binding site" evidence="4">
    <location>
        <position position="77"/>
    </location>
    <ligand>
        <name>ATP</name>
        <dbReference type="ChEBI" id="CHEBI:30616"/>
    </ligand>
</feature>
<evidence type="ECO:0000256" key="5">
    <source>
        <dbReference type="SAM" id="MobiDB-lite"/>
    </source>
</evidence>
<dbReference type="EC" id="2.7.11.1" evidence="1"/>
<dbReference type="Gene3D" id="1.10.510.10">
    <property type="entry name" value="Transferase(Phosphotransferase) domain 1"/>
    <property type="match status" value="2"/>
</dbReference>
<dbReference type="SUPFAM" id="SSF56112">
    <property type="entry name" value="Protein kinase-like (PK-like)"/>
    <property type="match status" value="1"/>
</dbReference>
<dbReference type="EMBL" id="LJIG01016222">
    <property type="protein sequence ID" value="KRT81248.1"/>
    <property type="molecule type" value="Genomic_DNA"/>
</dbReference>
<feature type="region of interest" description="Disordered" evidence="5">
    <location>
        <begin position="1"/>
        <end position="26"/>
    </location>
</feature>
<dbReference type="PROSITE" id="PS50011">
    <property type="entry name" value="PROTEIN_KINASE_DOM"/>
    <property type="match status" value="1"/>
</dbReference>
<dbReference type="PANTHER" id="PTHR11909">
    <property type="entry name" value="CASEIN KINASE-RELATED"/>
    <property type="match status" value="1"/>
</dbReference>
<evidence type="ECO:0000256" key="3">
    <source>
        <dbReference type="ARBA" id="ARBA00022840"/>
    </source>
</evidence>
<dbReference type="GO" id="GO:0004674">
    <property type="term" value="F:protein serine/threonine kinase activity"/>
    <property type="evidence" value="ECO:0007669"/>
    <property type="project" value="UniProtKB-EC"/>
</dbReference>
<comment type="caution">
    <text evidence="7">The sequence shown here is derived from an EMBL/GenBank/DDBJ whole genome shotgun (WGS) entry which is preliminary data.</text>
</comment>
<proteinExistence type="predicted"/>
<evidence type="ECO:0000256" key="4">
    <source>
        <dbReference type="PROSITE-ProRule" id="PRU10141"/>
    </source>
</evidence>
<dbReference type="AlphaFoldDB" id="A0A0T6B189"/>
<evidence type="ECO:0000313" key="7">
    <source>
        <dbReference type="EMBL" id="KRT81248.1"/>
    </source>
</evidence>
<keyword evidence="8" id="KW-1185">Reference proteome</keyword>
<keyword evidence="3 4" id="KW-0067">ATP-binding</keyword>
<sequence length="615" mass="71061">MRRRNSVVYSDEGPPRKKSSNTSNVTTVDIKPGEVLTDLSGKKWKLGKAIGIGGFGEIFLATDIDRGYKGSSHYVAKVETHSNGPLFVEVNCYLRIAKKNIIEEWKINHDLPALGMPYYVASGSHETKEAKLRFLIIPKFEKDLEQVFQSKKRRFNLKTVLTIAVQLLNTLEYIHDHGYIHSDIKASNILLKYGKKDKNAKSTVLRYSGTVPLRSCRIKKLMLPHLLRPNGNLKCYDLSPEKCAKKEDDQVYLLDYGLASKYLQSNGLHKKFCSDQRRAHAGTILFCSLDAHKGAQSRRSDLESLGYNMIYWLTSKLPWMNDTEEPEVVQKKKQKCLMNLDEFLNNCFIGGYPRFLHDYLKYLIELEFEARPDYSYCRTLFQKALKEYGYKENHRFDFDNLEGWGKRQKRIKAELENKKPARISYKLNRIPLTSNLPIKPILRKKAKNKKNAKLNWSKILIDPEVILKQGKSRDRKLTETNDYGTNLTSLDINQLNPTYAMMEVYNRTVDKINSGCSPRYKGDSFPDCIEGYTPAMMMVYNRKKEREELEAEKLMCSTRSNRKGYRSRARNKSKNHVPQTNGNRNCKSTTDIKKEIIIRKAKPPAVGARVYRLRG</sequence>
<dbReference type="InterPro" id="IPR000719">
    <property type="entry name" value="Prot_kinase_dom"/>
</dbReference>
<dbReference type="PROSITE" id="PS00108">
    <property type="entry name" value="PROTEIN_KINASE_ST"/>
    <property type="match status" value="1"/>
</dbReference>
<evidence type="ECO:0000256" key="1">
    <source>
        <dbReference type="ARBA" id="ARBA00012513"/>
    </source>
</evidence>
<dbReference type="InterPro" id="IPR011009">
    <property type="entry name" value="Kinase-like_dom_sf"/>
</dbReference>
<evidence type="ECO:0000259" key="6">
    <source>
        <dbReference type="PROSITE" id="PS50011"/>
    </source>
</evidence>
<keyword evidence="2 4" id="KW-0547">Nucleotide-binding</keyword>
<evidence type="ECO:0000256" key="2">
    <source>
        <dbReference type="ARBA" id="ARBA00022741"/>
    </source>
</evidence>
<dbReference type="Pfam" id="PF00069">
    <property type="entry name" value="Pkinase"/>
    <property type="match status" value="1"/>
</dbReference>
<name>A0A0T6B189_9SCAR</name>
<feature type="region of interest" description="Disordered" evidence="5">
    <location>
        <begin position="559"/>
        <end position="587"/>
    </location>
</feature>
<evidence type="ECO:0000313" key="8">
    <source>
        <dbReference type="Proteomes" id="UP000051574"/>
    </source>
</evidence>
<dbReference type="InterPro" id="IPR050235">
    <property type="entry name" value="CK1_Ser-Thr_kinase"/>
</dbReference>
<accession>A0A0T6B189</accession>
<dbReference type="GO" id="GO:0005524">
    <property type="term" value="F:ATP binding"/>
    <property type="evidence" value="ECO:0007669"/>
    <property type="project" value="UniProtKB-UniRule"/>
</dbReference>
<dbReference type="InterPro" id="IPR017441">
    <property type="entry name" value="Protein_kinase_ATP_BS"/>
</dbReference>
<reference evidence="7 8" key="1">
    <citation type="submission" date="2015-09" db="EMBL/GenBank/DDBJ databases">
        <title>Draft genome of the scarab beetle Oryctes borbonicus.</title>
        <authorList>
            <person name="Meyer J.M."/>
            <person name="Markov G.V."/>
            <person name="Baskaran P."/>
            <person name="Herrmann M."/>
            <person name="Sommer R.J."/>
            <person name="Roedelsperger C."/>
        </authorList>
    </citation>
    <scope>NUCLEOTIDE SEQUENCE [LARGE SCALE GENOMIC DNA]</scope>
    <source>
        <strain evidence="7">OB123</strain>
        <tissue evidence="7">Whole animal</tissue>
    </source>
</reference>
<dbReference type="SMART" id="SM00220">
    <property type="entry name" value="S_TKc"/>
    <property type="match status" value="1"/>
</dbReference>
<feature type="domain" description="Protein kinase" evidence="6">
    <location>
        <begin position="44"/>
        <end position="385"/>
    </location>
</feature>
<keyword evidence="7" id="KW-0808">Transferase</keyword>